<proteinExistence type="inferred from homology"/>
<dbReference type="GO" id="GO:0016020">
    <property type="term" value="C:membrane"/>
    <property type="evidence" value="ECO:0007669"/>
    <property type="project" value="UniProtKB-SubCell"/>
</dbReference>
<dbReference type="SMART" id="SM00283">
    <property type="entry name" value="MA"/>
    <property type="match status" value="1"/>
</dbReference>
<keyword evidence="4" id="KW-0807">Transducer</keyword>
<dbReference type="PANTHER" id="PTHR43531:SF11">
    <property type="entry name" value="METHYL-ACCEPTING CHEMOTAXIS PROTEIN 3"/>
    <property type="match status" value="1"/>
</dbReference>
<dbReference type="SMART" id="SM00304">
    <property type="entry name" value="HAMP"/>
    <property type="match status" value="2"/>
</dbReference>
<feature type="coiled-coil region" evidence="5">
    <location>
        <begin position="332"/>
        <end position="359"/>
    </location>
</feature>
<feature type="transmembrane region" description="Helical" evidence="6">
    <location>
        <begin position="20"/>
        <end position="43"/>
    </location>
</feature>
<dbReference type="OrthoDB" id="354287at2"/>
<dbReference type="GO" id="GO:0004888">
    <property type="term" value="F:transmembrane signaling receptor activity"/>
    <property type="evidence" value="ECO:0007669"/>
    <property type="project" value="InterPro"/>
</dbReference>
<keyword evidence="6" id="KW-0472">Membrane</keyword>
<gene>
    <name evidence="9" type="primary">trg_7</name>
    <name evidence="9" type="ORF">SHM7688_03889</name>
</gene>
<keyword evidence="10" id="KW-1185">Reference proteome</keyword>
<name>A0A0P1FF00_9RHOB</name>
<keyword evidence="6" id="KW-0812">Transmembrane</keyword>
<keyword evidence="9" id="KW-0675">Receptor</keyword>
<dbReference type="FunFam" id="1.10.287.950:FF:000001">
    <property type="entry name" value="Methyl-accepting chemotaxis sensory transducer"/>
    <property type="match status" value="1"/>
</dbReference>
<dbReference type="PANTHER" id="PTHR43531">
    <property type="entry name" value="PROTEIN ICFG"/>
    <property type="match status" value="1"/>
</dbReference>
<dbReference type="Proteomes" id="UP000054823">
    <property type="component" value="Unassembled WGS sequence"/>
</dbReference>
<evidence type="ECO:0000259" key="7">
    <source>
        <dbReference type="PROSITE" id="PS50111"/>
    </source>
</evidence>
<dbReference type="SUPFAM" id="SSF158472">
    <property type="entry name" value="HAMP domain-like"/>
    <property type="match status" value="1"/>
</dbReference>
<dbReference type="EMBL" id="CYPW01000040">
    <property type="protein sequence ID" value="CUH54418.1"/>
    <property type="molecule type" value="Genomic_DNA"/>
</dbReference>
<feature type="domain" description="HAMP" evidence="8">
    <location>
        <begin position="263"/>
        <end position="315"/>
    </location>
</feature>
<comment type="subcellular location">
    <subcellularLocation>
        <location evidence="1">Membrane</location>
    </subcellularLocation>
</comment>
<dbReference type="GO" id="GO:0006935">
    <property type="term" value="P:chemotaxis"/>
    <property type="evidence" value="ECO:0007669"/>
    <property type="project" value="UniProtKB-KW"/>
</dbReference>
<evidence type="ECO:0000256" key="2">
    <source>
        <dbReference type="ARBA" id="ARBA00022500"/>
    </source>
</evidence>
<evidence type="ECO:0000313" key="9">
    <source>
        <dbReference type="EMBL" id="CUH54418.1"/>
    </source>
</evidence>
<dbReference type="InterPro" id="IPR003660">
    <property type="entry name" value="HAMP_dom"/>
</dbReference>
<keyword evidence="2" id="KW-0145">Chemotaxis</keyword>
<dbReference type="Pfam" id="PF00672">
    <property type="entry name" value="HAMP"/>
    <property type="match status" value="1"/>
</dbReference>
<dbReference type="CDD" id="cd11386">
    <property type="entry name" value="MCP_signal"/>
    <property type="match status" value="1"/>
</dbReference>
<evidence type="ECO:0000256" key="5">
    <source>
        <dbReference type="SAM" id="Coils"/>
    </source>
</evidence>
<protein>
    <submittedName>
        <fullName evidence="9">Ribose and galactose chemoreceptor protein</fullName>
    </submittedName>
</protein>
<dbReference type="PROSITE" id="PS50885">
    <property type="entry name" value="HAMP"/>
    <property type="match status" value="2"/>
</dbReference>
<feature type="domain" description="HAMP" evidence="8">
    <location>
        <begin position="200"/>
        <end position="253"/>
    </location>
</feature>
<dbReference type="InterPro" id="IPR004090">
    <property type="entry name" value="Chemotax_Me-accpt_rcpt"/>
</dbReference>
<dbReference type="PRINTS" id="PR00260">
    <property type="entry name" value="CHEMTRNSDUCR"/>
</dbReference>
<keyword evidence="5" id="KW-0175">Coiled coil</keyword>
<evidence type="ECO:0000256" key="1">
    <source>
        <dbReference type="ARBA" id="ARBA00004370"/>
    </source>
</evidence>
<evidence type="ECO:0000259" key="8">
    <source>
        <dbReference type="PROSITE" id="PS50885"/>
    </source>
</evidence>
<reference evidence="9 10" key="1">
    <citation type="submission" date="2015-09" db="EMBL/GenBank/DDBJ databases">
        <authorList>
            <consortium name="Swine Surveillance"/>
        </authorList>
    </citation>
    <scope>NUCLEOTIDE SEQUENCE [LARGE SCALE GENOMIC DNA]</scope>
    <source>
        <strain evidence="9 10">CECT 7688</strain>
    </source>
</reference>
<evidence type="ECO:0000256" key="4">
    <source>
        <dbReference type="PROSITE-ProRule" id="PRU00284"/>
    </source>
</evidence>
<comment type="similarity">
    <text evidence="3">Belongs to the methyl-accepting chemotaxis (MCP) protein family.</text>
</comment>
<keyword evidence="6" id="KW-1133">Transmembrane helix</keyword>
<accession>A0A0P1FF00</accession>
<dbReference type="STRING" id="321267.SHM7688_03889"/>
<evidence type="ECO:0000256" key="6">
    <source>
        <dbReference type="SAM" id="Phobius"/>
    </source>
</evidence>
<evidence type="ECO:0000256" key="3">
    <source>
        <dbReference type="ARBA" id="ARBA00029447"/>
    </source>
</evidence>
<dbReference type="GO" id="GO:0007165">
    <property type="term" value="P:signal transduction"/>
    <property type="evidence" value="ECO:0007669"/>
    <property type="project" value="UniProtKB-KW"/>
</dbReference>
<dbReference type="SUPFAM" id="SSF58104">
    <property type="entry name" value="Methyl-accepting chemotaxis protein (MCP) signaling domain"/>
    <property type="match status" value="1"/>
</dbReference>
<dbReference type="RefSeq" id="WP_058241534.1">
    <property type="nucleotide sequence ID" value="NZ_CYPW01000040.1"/>
</dbReference>
<dbReference type="InterPro" id="IPR051310">
    <property type="entry name" value="MCP_chemotaxis"/>
</dbReference>
<evidence type="ECO:0000313" key="10">
    <source>
        <dbReference type="Proteomes" id="UP000054823"/>
    </source>
</evidence>
<dbReference type="Gene3D" id="1.10.287.950">
    <property type="entry name" value="Methyl-accepting chemotaxis protein"/>
    <property type="match status" value="1"/>
</dbReference>
<dbReference type="PROSITE" id="PS50111">
    <property type="entry name" value="CHEMOTAXIS_TRANSDUC_2"/>
    <property type="match status" value="1"/>
</dbReference>
<feature type="transmembrane region" description="Helical" evidence="6">
    <location>
        <begin position="176"/>
        <end position="199"/>
    </location>
</feature>
<dbReference type="Pfam" id="PF00015">
    <property type="entry name" value="MCPsignal"/>
    <property type="match status" value="1"/>
</dbReference>
<dbReference type="AlphaFoldDB" id="A0A0P1FF00"/>
<feature type="domain" description="Methyl-accepting transducer" evidence="7">
    <location>
        <begin position="320"/>
        <end position="549"/>
    </location>
</feature>
<dbReference type="InterPro" id="IPR004089">
    <property type="entry name" value="MCPsignal_dom"/>
</dbReference>
<sequence length="584" mass="62556">MAFIVNFLTRLLDRFFGFSIMGRLLLPIVGCIVVFFASSTVWWMNLQTTTYQHAFESELEMAQTFMAPPVAAAVWDFNTDGANGAIAGIVEMEDALFAKVFVDGDAFAEVVVKGDDATAWNAQIAEILAMEEASARLFVGDVEFIKFPVNHTDGTVVGEMVIGFDLTRVATAVNQLYLQSLIVGVAMVLVMAFIVYIIAASVTRPLGGIIERIDALREGDTASEVPSDTRKDQLGRLARAVTEFVQTIKANKALEEQSQETARAQSEVVGELADGLNQLAQGQLSHRITTAFGEDYEMLRADFNKTAEALDDVIGRVLGTISQIEGETGSMAEGTQNLAKRTENQAATLEETAAAISQITDSVQSASDQTKSVENTVDATKSEALRGGEIVKSAVDAMQDIKDSAGKISEINRVIEDISFQTNLLALNAGVEAARAGDSGRGFAVVASEVRSLALRSATSAHEIKELIDTSADQVEVGVDLVDQAGKAIEEIITKIQDVSTLAVQIAESSRDQATAITEINSGVMDLDRVTQQNAALVDRSSAQGRALQEAASELAELVAGFRPSTAVETMTEDAEEISFQRSA</sequence>
<dbReference type="Gene3D" id="6.10.340.10">
    <property type="match status" value="1"/>
</dbReference>
<organism evidence="9 10">
    <name type="scientific">Shimia marina</name>
    <dbReference type="NCBI Taxonomy" id="321267"/>
    <lineage>
        <taxon>Bacteria</taxon>
        <taxon>Pseudomonadati</taxon>
        <taxon>Pseudomonadota</taxon>
        <taxon>Alphaproteobacteria</taxon>
        <taxon>Rhodobacterales</taxon>
        <taxon>Roseobacteraceae</taxon>
    </lineage>
</organism>